<dbReference type="Gene3D" id="1.20.58.220">
    <property type="entry name" value="Phosphate transport system protein phou homolog 2, domain 2"/>
    <property type="match status" value="2"/>
</dbReference>
<comment type="similarity">
    <text evidence="2 8">Belongs to the PhoU family.</text>
</comment>
<comment type="function">
    <text evidence="7 8">Plays a role in the regulation of phosphate uptake.</text>
</comment>
<dbReference type="PANTHER" id="PTHR42930:SF3">
    <property type="entry name" value="PHOSPHATE-SPECIFIC TRANSPORT SYSTEM ACCESSORY PROTEIN PHOU"/>
    <property type="match status" value="1"/>
</dbReference>
<evidence type="ECO:0000256" key="4">
    <source>
        <dbReference type="ARBA" id="ARBA00022448"/>
    </source>
</evidence>
<reference evidence="10 11" key="1">
    <citation type="submission" date="2020-07" db="EMBL/GenBank/DDBJ databases">
        <title>Genomic diversity of species in the Neisseriaceae family.</title>
        <authorList>
            <person name="Vincent A.T."/>
            <person name="Bernet E."/>
            <person name="Veyrier F.J."/>
        </authorList>
    </citation>
    <scope>NUCLEOTIDE SEQUENCE [LARGE SCALE GENOMIC DNA]</scope>
    <source>
        <strain evidence="10 11">DSM 22244</strain>
    </source>
</reference>
<evidence type="ECO:0000256" key="6">
    <source>
        <dbReference type="ARBA" id="ARBA00022592"/>
    </source>
</evidence>
<dbReference type="AlphaFoldDB" id="A0A7D7N886"/>
<evidence type="ECO:0000256" key="2">
    <source>
        <dbReference type="ARBA" id="ARBA00008107"/>
    </source>
</evidence>
<dbReference type="PIRSF" id="PIRSF003107">
    <property type="entry name" value="PhoU"/>
    <property type="match status" value="1"/>
</dbReference>
<dbReference type="InterPro" id="IPR038078">
    <property type="entry name" value="PhoU-like_sf"/>
</dbReference>
<protein>
    <recommendedName>
        <fullName evidence="8">Phosphate-specific transport system accessory protein PhoU</fullName>
    </recommendedName>
</protein>
<evidence type="ECO:0000259" key="9">
    <source>
        <dbReference type="Pfam" id="PF01895"/>
    </source>
</evidence>
<name>A0A7D7N886_9NEIS</name>
<evidence type="ECO:0000256" key="8">
    <source>
        <dbReference type="PIRNR" id="PIRNR003107"/>
    </source>
</evidence>
<dbReference type="PANTHER" id="PTHR42930">
    <property type="entry name" value="PHOSPHATE-SPECIFIC TRANSPORT SYSTEM ACCESSORY PROTEIN PHOU"/>
    <property type="match status" value="1"/>
</dbReference>
<dbReference type="RefSeq" id="WP_182121651.1">
    <property type="nucleotide sequence ID" value="NZ_CP059567.1"/>
</dbReference>
<dbReference type="GO" id="GO:0045936">
    <property type="term" value="P:negative regulation of phosphate metabolic process"/>
    <property type="evidence" value="ECO:0007669"/>
    <property type="project" value="InterPro"/>
</dbReference>
<proteinExistence type="inferred from homology"/>
<gene>
    <name evidence="10" type="primary">phoU</name>
    <name evidence="10" type="ORF">H3L94_08385</name>
</gene>
<comment type="subunit">
    <text evidence="3 8">Homodimer.</text>
</comment>
<dbReference type="KEGG" id="nsg:H3L94_08385"/>
<evidence type="ECO:0000256" key="5">
    <source>
        <dbReference type="ARBA" id="ARBA00022490"/>
    </source>
</evidence>
<keyword evidence="4 8" id="KW-0813">Transport</keyword>
<keyword evidence="5 8" id="KW-0963">Cytoplasm</keyword>
<dbReference type="FunFam" id="1.20.58.220:FF:000004">
    <property type="entry name" value="Phosphate-specific transport system accessory protein PhoU"/>
    <property type="match status" value="1"/>
</dbReference>
<evidence type="ECO:0000313" key="10">
    <source>
        <dbReference type="EMBL" id="QMT39877.1"/>
    </source>
</evidence>
<evidence type="ECO:0000313" key="11">
    <source>
        <dbReference type="Proteomes" id="UP000514752"/>
    </source>
</evidence>
<dbReference type="Pfam" id="PF01895">
    <property type="entry name" value="PhoU"/>
    <property type="match status" value="2"/>
</dbReference>
<dbReference type="NCBIfam" id="TIGR02135">
    <property type="entry name" value="phoU_full"/>
    <property type="match status" value="1"/>
</dbReference>
<dbReference type="SUPFAM" id="SSF109755">
    <property type="entry name" value="PhoU-like"/>
    <property type="match status" value="1"/>
</dbReference>
<dbReference type="Proteomes" id="UP000514752">
    <property type="component" value="Chromosome"/>
</dbReference>
<organism evidence="10 11">
    <name type="scientific">Neisseria shayeganii</name>
    <dbReference type="NCBI Taxonomy" id="607712"/>
    <lineage>
        <taxon>Bacteria</taxon>
        <taxon>Pseudomonadati</taxon>
        <taxon>Pseudomonadota</taxon>
        <taxon>Betaproteobacteria</taxon>
        <taxon>Neisseriales</taxon>
        <taxon>Neisseriaceae</taxon>
        <taxon>Neisseria</taxon>
    </lineage>
</organism>
<dbReference type="GO" id="GO:0006817">
    <property type="term" value="P:phosphate ion transport"/>
    <property type="evidence" value="ECO:0007669"/>
    <property type="project" value="UniProtKB-KW"/>
</dbReference>
<dbReference type="InterPro" id="IPR026022">
    <property type="entry name" value="PhoU_dom"/>
</dbReference>
<keyword evidence="6 8" id="KW-0592">Phosphate transport</keyword>
<evidence type="ECO:0000256" key="3">
    <source>
        <dbReference type="ARBA" id="ARBA00011738"/>
    </source>
</evidence>
<dbReference type="GO" id="GO:0030643">
    <property type="term" value="P:intracellular phosphate ion homeostasis"/>
    <property type="evidence" value="ECO:0007669"/>
    <property type="project" value="InterPro"/>
</dbReference>
<feature type="domain" description="PhoU" evidence="9">
    <location>
        <begin position="20"/>
        <end position="107"/>
    </location>
</feature>
<accession>A0A7D7N886</accession>
<dbReference type="EMBL" id="CP059567">
    <property type="protein sequence ID" value="QMT39877.1"/>
    <property type="molecule type" value="Genomic_DNA"/>
</dbReference>
<feature type="domain" description="PhoU" evidence="9">
    <location>
        <begin position="126"/>
        <end position="210"/>
    </location>
</feature>
<sequence>MAEHISSHFHQELETVRSEVMRMGSLVEQQLQVVLAAFSTGSADGLSAVIEGDHAINALEVAIDDHCQTIIARRQPAAGDLRLVLAVSRIIVDLERMGDELKKIARMAHPLLAENRIAVGELYDTHRLAGMTASMIRRGLDAFARLDAGALPDLNAADRHLDAAYRRQFRLLLSHMMEEPGQTGILLDVTMMNKRIERIGDHAKNIAEHVVYLVRGIDVRHRPPEAIRQDGLPDGDLSENIP</sequence>
<comment type="subcellular location">
    <subcellularLocation>
        <location evidence="1 8">Cytoplasm</location>
    </subcellularLocation>
</comment>
<dbReference type="InterPro" id="IPR028366">
    <property type="entry name" value="PhoU"/>
</dbReference>
<evidence type="ECO:0000256" key="1">
    <source>
        <dbReference type="ARBA" id="ARBA00004496"/>
    </source>
</evidence>
<dbReference type="GO" id="GO:0005737">
    <property type="term" value="C:cytoplasm"/>
    <property type="evidence" value="ECO:0007669"/>
    <property type="project" value="UniProtKB-SubCell"/>
</dbReference>
<evidence type="ECO:0000256" key="7">
    <source>
        <dbReference type="ARBA" id="ARBA00056181"/>
    </source>
</evidence>